<dbReference type="SUPFAM" id="SSF53686">
    <property type="entry name" value="Tryptophan synthase beta subunit-like PLP-dependent enzymes"/>
    <property type="match status" value="1"/>
</dbReference>
<dbReference type="Proteomes" id="UP000195557">
    <property type="component" value="Unassembled WGS sequence"/>
</dbReference>
<evidence type="ECO:0000313" key="7">
    <source>
        <dbReference type="EMBL" id="OUS48941.1"/>
    </source>
</evidence>
<comment type="cofactor">
    <cofactor evidence="1">
        <name>pyridoxal 5'-phosphate</name>
        <dbReference type="ChEBI" id="CHEBI:597326"/>
    </cofactor>
</comment>
<evidence type="ECO:0000256" key="1">
    <source>
        <dbReference type="ARBA" id="ARBA00001933"/>
    </source>
</evidence>
<keyword evidence="3 5" id="KW-0663">Pyridoxal phosphate</keyword>
<evidence type="ECO:0000259" key="6">
    <source>
        <dbReference type="Pfam" id="PF00291"/>
    </source>
</evidence>
<dbReference type="eggNOG" id="ENOG502QPS1">
    <property type="taxonomic scope" value="Eukaryota"/>
</dbReference>
<proteinExistence type="inferred from homology"/>
<evidence type="ECO:0000256" key="4">
    <source>
        <dbReference type="PIRSR" id="PIRSR006278-1"/>
    </source>
</evidence>
<organism evidence="7">
    <name type="scientific">Ostreococcus tauri</name>
    <name type="common">Marine green alga</name>
    <dbReference type="NCBI Taxonomy" id="70448"/>
    <lineage>
        <taxon>Eukaryota</taxon>
        <taxon>Viridiplantae</taxon>
        <taxon>Chlorophyta</taxon>
        <taxon>Mamiellophyceae</taxon>
        <taxon>Mamiellales</taxon>
        <taxon>Bathycoccaceae</taxon>
        <taxon>Ostreococcus</taxon>
    </lineage>
</organism>
<evidence type="ECO:0000256" key="3">
    <source>
        <dbReference type="ARBA" id="ARBA00022898"/>
    </source>
</evidence>
<dbReference type="GO" id="GO:0019148">
    <property type="term" value="F:D-cysteine desulfhydrase activity"/>
    <property type="evidence" value="ECO:0007669"/>
    <property type="project" value="TreeGrafter"/>
</dbReference>
<dbReference type="Gene3D" id="3.40.50.1100">
    <property type="match status" value="2"/>
</dbReference>
<dbReference type="AlphaFoldDB" id="A0A1Y5IHB1"/>
<dbReference type="NCBIfam" id="NF003031">
    <property type="entry name" value="PRK03910.1-4"/>
    <property type="match status" value="1"/>
</dbReference>
<protein>
    <submittedName>
        <fullName evidence="7">ACC deaminase/D-cysteine desulfhydrase family</fullName>
    </submittedName>
</protein>
<dbReference type="NCBIfam" id="TIGR01275">
    <property type="entry name" value="ACC_deam_rel"/>
    <property type="match status" value="1"/>
</dbReference>
<feature type="domain" description="Tryptophan synthase beta chain-like PALP" evidence="6">
    <location>
        <begin position="22"/>
        <end position="327"/>
    </location>
</feature>
<feature type="modified residue" description="N6-(pyridoxal phosphate)lysine" evidence="5">
    <location>
        <position position="57"/>
    </location>
</feature>
<dbReference type="InterPro" id="IPR005966">
    <property type="entry name" value="D-Cys_desShydrase"/>
</dbReference>
<dbReference type="InterPro" id="IPR036052">
    <property type="entry name" value="TrpB-like_PALP_sf"/>
</dbReference>
<dbReference type="InterPro" id="IPR001926">
    <property type="entry name" value="TrpB-like_PALP"/>
</dbReference>
<dbReference type="PANTHER" id="PTHR43780:SF2">
    <property type="entry name" value="1-AMINOCYCLOPROPANE-1-CARBOXYLATE DEAMINASE-RELATED"/>
    <property type="match status" value="1"/>
</dbReference>
<dbReference type="PIRSF" id="PIRSF006278">
    <property type="entry name" value="ACCD_DCysDesulf"/>
    <property type="match status" value="1"/>
</dbReference>
<gene>
    <name evidence="7" type="ORF">BE221DRAFT_68017</name>
</gene>
<comment type="similarity">
    <text evidence="2">Belongs to the ACC deaminase/D-cysteine desulfhydrase family.</text>
</comment>
<evidence type="ECO:0000256" key="5">
    <source>
        <dbReference type="PIRSR" id="PIRSR006278-2"/>
    </source>
</evidence>
<sequence>MTTADARALVESFARVSLAPTGASPIERAPRLSEALGGAEIFIKRDDVYGTITGGNKTRKLEYLLAEALDANAERVVTQGATQSNHARQTAAACARLGLKCHVLLEDRTKRVDQNYTANGNVLLNSLFGATMEYRPGDQGLNMNDEMLASCESFREKGERVYGIVGGGSCPTGALGYVRAAIEILEQADAMGLEFDYIVHATGSAGTQAGLVTGLHAVGSKTKLLGFGVRAPKDVQETNVHNLAVKTCEKLGISPVDRADVVADTNYVGDGYGFPADSTIEAIREFASLEGILLDPVYSGKGGAGLIDYCRKGLFAPGTKVLFLHTGGSTSLHGYLDSFAQ</sequence>
<dbReference type="InterPro" id="IPR027278">
    <property type="entry name" value="ACCD_DCysDesulf"/>
</dbReference>
<name>A0A1Y5IHB1_OSTTA</name>
<dbReference type="EMBL" id="KZ155772">
    <property type="protein sequence ID" value="OUS48941.1"/>
    <property type="molecule type" value="Genomic_DNA"/>
</dbReference>
<reference evidence="7" key="1">
    <citation type="submission" date="2017-04" db="EMBL/GenBank/DDBJ databases">
        <title>Population genomics of picophytoplankton unveils novel chromosome hypervariability.</title>
        <authorList>
            <consortium name="DOE Joint Genome Institute"/>
            <person name="Blanc-Mathieu R."/>
            <person name="Krasovec M."/>
            <person name="Hebrard M."/>
            <person name="Yau S."/>
            <person name="Desgranges E."/>
            <person name="Martin J."/>
            <person name="Schackwitz W."/>
            <person name="Kuo A."/>
            <person name="Salin G."/>
            <person name="Donnadieu C."/>
            <person name="Desdevises Y."/>
            <person name="Sanchez-Ferandin S."/>
            <person name="Moreau H."/>
            <person name="Rivals E."/>
            <person name="Grigoriev I.V."/>
            <person name="Grimsley N."/>
            <person name="Eyre-Walker A."/>
            <person name="Piganeau G."/>
        </authorList>
    </citation>
    <scope>NUCLEOTIDE SEQUENCE [LARGE SCALE GENOMIC DNA]</scope>
    <source>
        <strain evidence="7">RCC 1115</strain>
    </source>
</reference>
<dbReference type="PANTHER" id="PTHR43780">
    <property type="entry name" value="1-AMINOCYCLOPROPANE-1-CARBOXYLATE DEAMINASE-RELATED"/>
    <property type="match status" value="1"/>
</dbReference>
<dbReference type="Pfam" id="PF00291">
    <property type="entry name" value="PALP"/>
    <property type="match status" value="1"/>
</dbReference>
<evidence type="ECO:0000256" key="2">
    <source>
        <dbReference type="ARBA" id="ARBA00008639"/>
    </source>
</evidence>
<feature type="active site" description="Nucleophile" evidence="4">
    <location>
        <position position="84"/>
    </location>
</feature>
<accession>A0A1Y5IHB1</accession>